<dbReference type="GO" id="GO:0006012">
    <property type="term" value="P:galactose metabolic process"/>
    <property type="evidence" value="ECO:0007669"/>
    <property type="project" value="InterPro"/>
</dbReference>
<dbReference type="InterPro" id="IPR003476">
    <property type="entry name" value="Glyco_hydro_42"/>
</dbReference>
<evidence type="ECO:0000259" key="11">
    <source>
        <dbReference type="Pfam" id="PF08532"/>
    </source>
</evidence>
<evidence type="ECO:0000259" key="10">
    <source>
        <dbReference type="Pfam" id="PF02449"/>
    </source>
</evidence>
<dbReference type="EC" id="3.2.1.23" evidence="3 6"/>
<dbReference type="CDD" id="cd03143">
    <property type="entry name" value="A4_beta-galactosidase_middle_domain"/>
    <property type="match status" value="1"/>
</dbReference>
<evidence type="ECO:0000256" key="7">
    <source>
        <dbReference type="PIRSR" id="PIRSR001084-1"/>
    </source>
</evidence>
<dbReference type="Pfam" id="PF02449">
    <property type="entry name" value="Glyco_hydro_42"/>
    <property type="match status" value="1"/>
</dbReference>
<dbReference type="Gene3D" id="3.40.50.880">
    <property type="match status" value="1"/>
</dbReference>
<feature type="binding site" evidence="9">
    <location>
        <position position="149"/>
    </location>
    <ligand>
        <name>Zn(2+)</name>
        <dbReference type="ChEBI" id="CHEBI:29105"/>
    </ligand>
</feature>
<feature type="active site" description="Nucleophile" evidence="7">
    <location>
        <position position="294"/>
    </location>
</feature>
<dbReference type="Gene3D" id="2.60.40.1180">
    <property type="entry name" value="Golgi alpha-mannosidase II"/>
    <property type="match status" value="1"/>
</dbReference>
<dbReference type="InterPro" id="IPR013738">
    <property type="entry name" value="Beta_galactosidase_Trimer"/>
</dbReference>
<sequence length="641" mass="70052">MEYGGDYNPEQWPEKVWAEDVALMREAGVTLVTLGVFAWSRLEPRPGEYDLGWLDRVFDLLHEGGVRISLATPTASPPPWFSDAHPEALPVGADGTRLLHGSRDTYCAASPAYRAAARRIAQVLAHRYGGHPALALWHVHNEYGTECHCDLAAAAFREWLRARYSTVDALNDAWSTDFWSQRYTDWAQIRPPRATRYLPNPAQLLDFRRFWSDELLAAYVEQRDVLRPTRVPVTTNFVFGGWVPVDHARWAKEVDVVAIDHYPSAPGLAGAAQTAFASDLARGWAGGRPWLLCETAPYHVGTPGRMHTKAPGQLARDVVPSIARGSHGAMFFQWRASRGGAERYHSALVPHAGPQSRQFRETVAVGALLRRIGGSEGRIRAATAMLFDAPSWWALQAPGLPSDDIDYLHEVRAAHRALSRLGMGVDVLPADAPLDGYRVVVVPALYLLENGDRLREYVAGGGRLVVTFLSGIADPCGRVYTGGYPGALRDLLGIRVTEFHPMPADLTVELSTGDVGRHWAETVETHGAEAVATYPDGGAAITRHRHGDGAAWYVSTRLDDDAYARLLAWVIGDDESRGHDAPLVPYGVDLVRRTANGQGWLFAVNHTDRPQPLPADGTDLVTGNPAGGTIPPGGVAVVKFL</sequence>
<dbReference type="InterPro" id="IPR013780">
    <property type="entry name" value="Glyco_hydro_b"/>
</dbReference>
<keyword evidence="14" id="KW-1185">Reference proteome</keyword>
<evidence type="ECO:0000256" key="5">
    <source>
        <dbReference type="ARBA" id="ARBA00023295"/>
    </source>
</evidence>
<reference evidence="13" key="1">
    <citation type="submission" date="2021-01" db="EMBL/GenBank/DDBJ databases">
        <title>Whole genome shotgun sequence of Virgisporangium aliadipatigenens NBRC 105644.</title>
        <authorList>
            <person name="Komaki H."/>
            <person name="Tamura T."/>
        </authorList>
    </citation>
    <scope>NUCLEOTIDE SEQUENCE</scope>
    <source>
        <strain evidence="13">NBRC 105644</strain>
    </source>
</reference>
<feature type="domain" description="Beta-galactosidase trimerisation" evidence="11">
    <location>
        <begin position="381"/>
        <end position="571"/>
    </location>
</feature>
<proteinExistence type="inferred from homology"/>
<comment type="similarity">
    <text evidence="2 6">Belongs to the glycosyl hydrolase 42 family.</text>
</comment>
<keyword evidence="4 6" id="KW-0378">Hydrolase</keyword>
<dbReference type="InterPro" id="IPR029062">
    <property type="entry name" value="Class_I_gatase-like"/>
</dbReference>
<keyword evidence="9" id="KW-0862">Zinc</keyword>
<dbReference type="Pfam" id="PF08533">
    <property type="entry name" value="Glyco_hydro_42C"/>
    <property type="match status" value="1"/>
</dbReference>
<dbReference type="InterPro" id="IPR013739">
    <property type="entry name" value="Beta_galactosidase_C"/>
</dbReference>
<comment type="caution">
    <text evidence="13">The sequence shown here is derived from an EMBL/GenBank/DDBJ whole genome shotgun (WGS) entry which is preliminary data.</text>
</comment>
<feature type="domain" description="Glycoside hydrolase family 42 N-terminal" evidence="10">
    <location>
        <begin position="6"/>
        <end position="371"/>
    </location>
</feature>
<dbReference type="SUPFAM" id="SSF51445">
    <property type="entry name" value="(Trans)glycosidases"/>
    <property type="match status" value="1"/>
</dbReference>
<dbReference type="InterPro" id="IPR017853">
    <property type="entry name" value="GH"/>
</dbReference>
<evidence type="ECO:0000313" key="14">
    <source>
        <dbReference type="Proteomes" id="UP000619260"/>
    </source>
</evidence>
<protein>
    <recommendedName>
        <fullName evidence="3 6">Beta-galactosidase</fullName>
        <shortName evidence="6">Beta-gal</shortName>
        <ecNumber evidence="3 6">3.2.1.23</ecNumber>
    </recommendedName>
</protein>
<evidence type="ECO:0000256" key="8">
    <source>
        <dbReference type="PIRSR" id="PIRSR001084-2"/>
    </source>
</evidence>
<feature type="binding site" evidence="9">
    <location>
        <position position="147"/>
    </location>
    <ligand>
        <name>Zn(2+)</name>
        <dbReference type="ChEBI" id="CHEBI:29105"/>
    </ligand>
</feature>
<keyword evidence="5 6" id="KW-0326">Glycosidase</keyword>
<dbReference type="GO" id="GO:0004565">
    <property type="term" value="F:beta-galactosidase activity"/>
    <property type="evidence" value="ECO:0007669"/>
    <property type="project" value="UniProtKB-EC"/>
</dbReference>
<keyword evidence="9" id="KW-0479">Metal-binding</keyword>
<organism evidence="13 14">
    <name type="scientific">Virgisporangium aliadipatigenens</name>
    <dbReference type="NCBI Taxonomy" id="741659"/>
    <lineage>
        <taxon>Bacteria</taxon>
        <taxon>Bacillati</taxon>
        <taxon>Actinomycetota</taxon>
        <taxon>Actinomycetes</taxon>
        <taxon>Micromonosporales</taxon>
        <taxon>Micromonosporaceae</taxon>
        <taxon>Virgisporangium</taxon>
    </lineage>
</organism>
<evidence type="ECO:0000256" key="3">
    <source>
        <dbReference type="ARBA" id="ARBA00012756"/>
    </source>
</evidence>
<dbReference type="RefSeq" id="WP_203897726.1">
    <property type="nucleotide sequence ID" value="NZ_BOPF01000003.1"/>
</dbReference>
<feature type="binding site" evidence="8">
    <location>
        <position position="141"/>
    </location>
    <ligand>
        <name>substrate</name>
    </ligand>
</feature>
<accession>A0A8J4DN93</accession>
<evidence type="ECO:0000256" key="1">
    <source>
        <dbReference type="ARBA" id="ARBA00001412"/>
    </source>
</evidence>
<dbReference type="EMBL" id="BOPF01000003">
    <property type="protein sequence ID" value="GIJ44154.1"/>
    <property type="molecule type" value="Genomic_DNA"/>
</dbReference>
<gene>
    <name evidence="13" type="ORF">Val02_10400</name>
</gene>
<evidence type="ECO:0000259" key="12">
    <source>
        <dbReference type="Pfam" id="PF08533"/>
    </source>
</evidence>
<dbReference type="InterPro" id="IPR013529">
    <property type="entry name" value="Glyco_hydro_42_N"/>
</dbReference>
<feature type="binding site" evidence="9">
    <location>
        <position position="107"/>
    </location>
    <ligand>
        <name>Zn(2+)</name>
        <dbReference type="ChEBI" id="CHEBI:29105"/>
    </ligand>
</feature>
<evidence type="ECO:0000256" key="4">
    <source>
        <dbReference type="ARBA" id="ARBA00022801"/>
    </source>
</evidence>
<dbReference type="GO" id="GO:0009341">
    <property type="term" value="C:beta-galactosidase complex"/>
    <property type="evidence" value="ECO:0007669"/>
    <property type="project" value="InterPro"/>
</dbReference>
<dbReference type="AlphaFoldDB" id="A0A8J4DN93"/>
<dbReference type="PANTHER" id="PTHR36447:SF1">
    <property type="entry name" value="BETA-GALACTOSIDASE GANA"/>
    <property type="match status" value="1"/>
</dbReference>
<dbReference type="PANTHER" id="PTHR36447">
    <property type="entry name" value="BETA-GALACTOSIDASE GANA"/>
    <property type="match status" value="1"/>
</dbReference>
<evidence type="ECO:0000256" key="9">
    <source>
        <dbReference type="PIRSR" id="PIRSR001084-3"/>
    </source>
</evidence>
<evidence type="ECO:0000313" key="13">
    <source>
        <dbReference type="EMBL" id="GIJ44154.1"/>
    </source>
</evidence>
<feature type="binding site" evidence="8">
    <location>
        <position position="103"/>
    </location>
    <ligand>
        <name>substrate</name>
    </ligand>
</feature>
<dbReference type="Gene3D" id="3.20.20.80">
    <property type="entry name" value="Glycosidases"/>
    <property type="match status" value="1"/>
</dbReference>
<dbReference type="Proteomes" id="UP000619260">
    <property type="component" value="Unassembled WGS sequence"/>
</dbReference>
<comment type="catalytic activity">
    <reaction evidence="1 6">
        <text>Hydrolysis of terminal non-reducing beta-D-galactose residues in beta-D-galactosides.</text>
        <dbReference type="EC" id="3.2.1.23"/>
    </reaction>
</comment>
<evidence type="ECO:0000256" key="2">
    <source>
        <dbReference type="ARBA" id="ARBA00005940"/>
    </source>
</evidence>
<evidence type="ECO:0000256" key="6">
    <source>
        <dbReference type="PIRNR" id="PIRNR001084"/>
    </source>
</evidence>
<feature type="active site" description="Proton donor" evidence="7">
    <location>
        <position position="142"/>
    </location>
</feature>
<dbReference type="PIRSF" id="PIRSF001084">
    <property type="entry name" value="B-galactosidase"/>
    <property type="match status" value="1"/>
</dbReference>
<dbReference type="GO" id="GO:0046872">
    <property type="term" value="F:metal ion binding"/>
    <property type="evidence" value="ECO:0007669"/>
    <property type="project" value="UniProtKB-KW"/>
</dbReference>
<dbReference type="Pfam" id="PF08532">
    <property type="entry name" value="Glyco_hydro_42M"/>
    <property type="match status" value="1"/>
</dbReference>
<name>A0A8J4DN93_9ACTN</name>
<feature type="domain" description="Beta-galactosidase C-terminal" evidence="12">
    <location>
        <begin position="587"/>
        <end position="639"/>
    </location>
</feature>
<dbReference type="SUPFAM" id="SSF52317">
    <property type="entry name" value="Class I glutamine amidotransferase-like"/>
    <property type="match status" value="1"/>
</dbReference>